<feature type="modified residue" description="N6-(pyridoxal phosphate)lysine" evidence="4">
    <location>
        <position position="209"/>
    </location>
</feature>
<dbReference type="SUPFAM" id="SSF53383">
    <property type="entry name" value="PLP-dependent transferases"/>
    <property type="match status" value="1"/>
</dbReference>
<reference evidence="6" key="1">
    <citation type="submission" date="2020-02" db="EMBL/GenBank/DDBJ databases">
        <authorList>
            <person name="Meier V. D."/>
        </authorList>
    </citation>
    <scope>NUCLEOTIDE SEQUENCE</scope>
    <source>
        <strain evidence="6">AVDCRST_MAG40</strain>
    </source>
</reference>
<dbReference type="FunFam" id="3.90.1150.10:FF:000008">
    <property type="entry name" value="Cystathionine gamma-synthase"/>
    <property type="match status" value="1"/>
</dbReference>
<dbReference type="GO" id="GO:0005737">
    <property type="term" value="C:cytoplasm"/>
    <property type="evidence" value="ECO:0007669"/>
    <property type="project" value="TreeGrafter"/>
</dbReference>
<dbReference type="GO" id="GO:0004123">
    <property type="term" value="F:cystathionine gamma-lyase activity"/>
    <property type="evidence" value="ECO:0007669"/>
    <property type="project" value="TreeGrafter"/>
</dbReference>
<dbReference type="InterPro" id="IPR015422">
    <property type="entry name" value="PyrdxlP-dep_Trfase_small"/>
</dbReference>
<dbReference type="GO" id="GO:0030170">
    <property type="term" value="F:pyridoxal phosphate binding"/>
    <property type="evidence" value="ECO:0007669"/>
    <property type="project" value="InterPro"/>
</dbReference>
<dbReference type="PROSITE" id="PS00868">
    <property type="entry name" value="CYS_MET_METAB_PP"/>
    <property type="match status" value="1"/>
</dbReference>
<dbReference type="InterPro" id="IPR015421">
    <property type="entry name" value="PyrdxlP-dep_Trfase_major"/>
</dbReference>
<dbReference type="InterPro" id="IPR015424">
    <property type="entry name" value="PyrdxlP-dep_Trfase"/>
</dbReference>
<proteinExistence type="inferred from homology"/>
<name>A0A6J4LVL0_9BACT</name>
<organism evidence="6">
    <name type="scientific">uncultured Gemmatimonadaceae bacterium</name>
    <dbReference type="NCBI Taxonomy" id="246130"/>
    <lineage>
        <taxon>Bacteria</taxon>
        <taxon>Pseudomonadati</taxon>
        <taxon>Gemmatimonadota</taxon>
        <taxon>Gemmatimonadia</taxon>
        <taxon>Gemmatimonadales</taxon>
        <taxon>Gemmatimonadaceae</taxon>
        <taxon>environmental samples</taxon>
    </lineage>
</organism>
<dbReference type="InterPro" id="IPR000277">
    <property type="entry name" value="Cys/Met-Metab_PyrdxlP-dep_enz"/>
</dbReference>
<evidence type="ECO:0000256" key="3">
    <source>
        <dbReference type="ARBA" id="ARBA00022898"/>
    </source>
</evidence>
<dbReference type="PANTHER" id="PTHR11808">
    <property type="entry name" value="TRANS-SULFURATION ENZYME FAMILY MEMBER"/>
    <property type="match status" value="1"/>
</dbReference>
<dbReference type="AlphaFoldDB" id="A0A6J4LVL0"/>
<comment type="similarity">
    <text evidence="2 5">Belongs to the trans-sulfuration enzymes family.</text>
</comment>
<sequence>PSYRMTRVYDDDLSAGFGTRAIHAGQRPEPLAGAIMTPVYFTSTYVQDALGQHKGYEYARGKNPTREALERNVAALEGARHGFAFSSGTGCIDSIMKLFKSGDHVVCGENVYGGTFRLFDRILQHFGLSFTYVDTRDPQRIADAVTSSTRAVLVETPTNPLMRLTDLAAASEVARRAGALLVVDNTFASPYFQRPFEFGADVVWHSTTKYLNGHSDMIGGIALVNDDDLATRLQFVQNAGGAVPGPMDSFLALRGTKTLHLRMRQHDVNGHAVARLLADRLGAERVIYPGLPSHPQHDLARRQMTGMGGMISVELGTKERAAQALGRARVFALAESLGGVESLISHPASMTHASVPPDRRAQLGITEGLVRLSCGVEDTEDLLADVEQAFAGM</sequence>
<dbReference type="Gene3D" id="3.90.1150.10">
    <property type="entry name" value="Aspartate Aminotransferase, domain 1"/>
    <property type="match status" value="1"/>
</dbReference>
<evidence type="ECO:0000313" key="6">
    <source>
        <dbReference type="EMBL" id="CAA9343090.1"/>
    </source>
</evidence>
<dbReference type="EMBL" id="CADCTX010000713">
    <property type="protein sequence ID" value="CAA9343090.1"/>
    <property type="molecule type" value="Genomic_DNA"/>
</dbReference>
<keyword evidence="6" id="KW-0456">Lyase</keyword>
<accession>A0A6J4LVL0</accession>
<evidence type="ECO:0000256" key="5">
    <source>
        <dbReference type="RuleBase" id="RU362118"/>
    </source>
</evidence>
<dbReference type="Pfam" id="PF01053">
    <property type="entry name" value="Cys_Met_Meta_PP"/>
    <property type="match status" value="1"/>
</dbReference>
<dbReference type="InterPro" id="IPR054542">
    <property type="entry name" value="Cys_met_metab_PP"/>
</dbReference>
<dbReference type="GO" id="GO:0019346">
    <property type="term" value="P:transsulfuration"/>
    <property type="evidence" value="ECO:0007669"/>
    <property type="project" value="InterPro"/>
</dbReference>
<evidence type="ECO:0000256" key="4">
    <source>
        <dbReference type="PIRSR" id="PIRSR001434-2"/>
    </source>
</evidence>
<protein>
    <submittedName>
        <fullName evidence="6">Cystathionine gamma-lyase</fullName>
        <ecNumber evidence="6">4.4.1.1</ecNumber>
    </submittedName>
</protein>
<evidence type="ECO:0000256" key="2">
    <source>
        <dbReference type="ARBA" id="ARBA00009077"/>
    </source>
</evidence>
<dbReference type="GO" id="GO:0019343">
    <property type="term" value="P:cysteine biosynthetic process via cystathionine"/>
    <property type="evidence" value="ECO:0007669"/>
    <property type="project" value="TreeGrafter"/>
</dbReference>
<dbReference type="GO" id="GO:0003962">
    <property type="term" value="F:cystathionine gamma-synthase activity"/>
    <property type="evidence" value="ECO:0007669"/>
    <property type="project" value="TreeGrafter"/>
</dbReference>
<evidence type="ECO:0000256" key="1">
    <source>
        <dbReference type="ARBA" id="ARBA00001933"/>
    </source>
</evidence>
<dbReference type="EC" id="4.4.1.1" evidence="6"/>
<dbReference type="FunFam" id="3.40.640.10:FF:000009">
    <property type="entry name" value="Cystathionine gamma-synthase homolog"/>
    <property type="match status" value="1"/>
</dbReference>
<dbReference type="Gene3D" id="3.40.640.10">
    <property type="entry name" value="Type I PLP-dependent aspartate aminotransferase-like (Major domain)"/>
    <property type="match status" value="1"/>
</dbReference>
<gene>
    <name evidence="6" type="ORF">AVDCRST_MAG40-2492</name>
</gene>
<dbReference type="PIRSF" id="PIRSF001434">
    <property type="entry name" value="CGS"/>
    <property type="match status" value="1"/>
</dbReference>
<dbReference type="PANTHER" id="PTHR11808:SF15">
    <property type="entry name" value="CYSTATHIONINE GAMMA-LYASE"/>
    <property type="match status" value="1"/>
</dbReference>
<comment type="cofactor">
    <cofactor evidence="1 5">
        <name>pyridoxal 5'-phosphate</name>
        <dbReference type="ChEBI" id="CHEBI:597326"/>
    </cofactor>
</comment>
<dbReference type="CDD" id="cd00614">
    <property type="entry name" value="CGS_like"/>
    <property type="match status" value="1"/>
</dbReference>
<keyword evidence="3 4" id="KW-0663">Pyridoxal phosphate</keyword>
<feature type="non-terminal residue" evidence="6">
    <location>
        <position position="1"/>
    </location>
</feature>